<dbReference type="AlphaFoldDB" id="A0A2S2CWD6"/>
<gene>
    <name evidence="1" type="ORF">DEW08_22510</name>
</gene>
<reference evidence="2" key="1">
    <citation type="submission" date="2018-05" db="EMBL/GenBank/DDBJ databases">
        <title>Azospirillum thermophila sp. nov., a novel isolated from hot spring.</title>
        <authorList>
            <person name="Zhao Z."/>
        </authorList>
    </citation>
    <scope>NUCLEOTIDE SEQUENCE [LARGE SCALE GENOMIC DNA]</scope>
    <source>
        <strain evidence="2">CFH 70021</strain>
        <plasmid evidence="2">unnamed1</plasmid>
    </source>
</reference>
<dbReference type="KEGG" id="azz:DEW08_22510"/>
<dbReference type="OrthoDB" id="7307585at2"/>
<evidence type="ECO:0000313" key="1">
    <source>
        <dbReference type="EMBL" id="AWK88843.1"/>
    </source>
</evidence>
<dbReference type="Proteomes" id="UP000245629">
    <property type="component" value="Plasmid unnamed1"/>
</dbReference>
<evidence type="ECO:0000313" key="2">
    <source>
        <dbReference type="Proteomes" id="UP000245629"/>
    </source>
</evidence>
<keyword evidence="2" id="KW-1185">Reference proteome</keyword>
<protein>
    <submittedName>
        <fullName evidence="1">Uncharacterized protein</fullName>
    </submittedName>
</protein>
<keyword evidence="1" id="KW-0614">Plasmid</keyword>
<accession>A0A2S2CWD6</accession>
<proteinExistence type="predicted"/>
<organism evidence="1 2">
    <name type="scientific">Azospirillum thermophilum</name>
    <dbReference type="NCBI Taxonomy" id="2202148"/>
    <lineage>
        <taxon>Bacteria</taxon>
        <taxon>Pseudomonadati</taxon>
        <taxon>Pseudomonadota</taxon>
        <taxon>Alphaproteobacteria</taxon>
        <taxon>Rhodospirillales</taxon>
        <taxon>Azospirillaceae</taxon>
        <taxon>Azospirillum</taxon>
    </lineage>
</organism>
<name>A0A2S2CWD6_9PROT</name>
<dbReference type="RefSeq" id="WP_109331531.1">
    <property type="nucleotide sequence ID" value="NZ_CP029356.1"/>
</dbReference>
<sequence length="63" mass="6994">MFMVDEETAAAIQNAFCEKGEWAAVVELRQHFKISDNAEALKAVRVIAGWRKPRMQADLTSGG</sequence>
<geneLocation type="plasmid" evidence="1 2">
    <name>unnamed1</name>
</geneLocation>
<dbReference type="EMBL" id="CP029356">
    <property type="protein sequence ID" value="AWK88843.1"/>
    <property type="molecule type" value="Genomic_DNA"/>
</dbReference>